<dbReference type="InterPro" id="IPR003877">
    <property type="entry name" value="SPRY_dom"/>
</dbReference>
<protein>
    <recommendedName>
        <fullName evidence="1">B30.2/SPRY domain-containing protein</fullName>
    </recommendedName>
</protein>
<dbReference type="InterPro" id="IPR001870">
    <property type="entry name" value="B30.2/SPRY"/>
</dbReference>
<gene>
    <name evidence="2" type="ORF">THRCLA_09602</name>
</gene>
<name>A0A1V9YVK0_9STRA</name>
<dbReference type="Pfam" id="PF00622">
    <property type="entry name" value="SPRY"/>
    <property type="match status" value="1"/>
</dbReference>
<dbReference type="AlphaFoldDB" id="A0A1V9YVK0"/>
<dbReference type="PROSITE" id="PS50188">
    <property type="entry name" value="B302_SPRY"/>
    <property type="match status" value="1"/>
</dbReference>
<accession>A0A1V9YVK0</accession>
<dbReference type="CDD" id="cd11709">
    <property type="entry name" value="SPRY"/>
    <property type="match status" value="1"/>
</dbReference>
<dbReference type="OrthoDB" id="77405at2759"/>
<dbReference type="InterPro" id="IPR043136">
    <property type="entry name" value="B30.2/SPRY_sf"/>
</dbReference>
<dbReference type="PANTHER" id="PTHR12245">
    <property type="entry name" value="SPRY DOMAIN CONTAINING SOCS BOX PROTEIN"/>
    <property type="match status" value="1"/>
</dbReference>
<dbReference type="InterPro" id="IPR050672">
    <property type="entry name" value="FBXO45-Fsn/SPSB_families"/>
</dbReference>
<evidence type="ECO:0000313" key="2">
    <source>
        <dbReference type="EMBL" id="OQR89746.1"/>
    </source>
</evidence>
<keyword evidence="3" id="KW-1185">Reference proteome</keyword>
<feature type="domain" description="B30.2/SPRY" evidence="1">
    <location>
        <begin position="101"/>
        <end position="291"/>
    </location>
</feature>
<dbReference type="Proteomes" id="UP000243217">
    <property type="component" value="Unassembled WGS sequence"/>
</dbReference>
<organism evidence="2 3">
    <name type="scientific">Thraustotheca clavata</name>
    <dbReference type="NCBI Taxonomy" id="74557"/>
    <lineage>
        <taxon>Eukaryota</taxon>
        <taxon>Sar</taxon>
        <taxon>Stramenopiles</taxon>
        <taxon>Oomycota</taxon>
        <taxon>Saprolegniomycetes</taxon>
        <taxon>Saprolegniales</taxon>
        <taxon>Achlyaceae</taxon>
        <taxon>Thraustotheca</taxon>
    </lineage>
</organism>
<proteinExistence type="predicted"/>
<dbReference type="EMBL" id="JNBS01002669">
    <property type="protein sequence ID" value="OQR89746.1"/>
    <property type="molecule type" value="Genomic_DNA"/>
</dbReference>
<comment type="caution">
    <text evidence="2">The sequence shown here is derived from an EMBL/GenBank/DDBJ whole genome shotgun (WGS) entry which is preliminary data.</text>
</comment>
<dbReference type="SUPFAM" id="SSF49899">
    <property type="entry name" value="Concanavalin A-like lectins/glucanases"/>
    <property type="match status" value="1"/>
</dbReference>
<dbReference type="InterPro" id="IPR013320">
    <property type="entry name" value="ConA-like_dom_sf"/>
</dbReference>
<reference evidence="2 3" key="1">
    <citation type="journal article" date="2014" name="Genome Biol. Evol.">
        <title>The secreted proteins of Achlya hypogyna and Thraustotheca clavata identify the ancestral oomycete secretome and reveal gene acquisitions by horizontal gene transfer.</title>
        <authorList>
            <person name="Misner I."/>
            <person name="Blouin N."/>
            <person name="Leonard G."/>
            <person name="Richards T.A."/>
            <person name="Lane C.E."/>
        </authorList>
    </citation>
    <scope>NUCLEOTIDE SEQUENCE [LARGE SCALE GENOMIC DNA]</scope>
    <source>
        <strain evidence="2 3">ATCC 34112</strain>
    </source>
</reference>
<dbReference type="PANTHER" id="PTHR12245:SF5">
    <property type="entry name" value="SPRY DOMAIN-CONTAINING SOCS BOX PROTEIN 3"/>
    <property type="match status" value="1"/>
</dbReference>
<evidence type="ECO:0000313" key="3">
    <source>
        <dbReference type="Proteomes" id="UP000243217"/>
    </source>
</evidence>
<evidence type="ECO:0000259" key="1">
    <source>
        <dbReference type="PROSITE" id="PS50188"/>
    </source>
</evidence>
<sequence>MDGTVKTPYGLGKHLDDSGGIIRVKYTWGCGYLQQNQVDTRHTFVVTCFACTPSKFELDVPLNISLDALRELIIEKIGKPIYKCNVDILQPTVGMKCVLIERPDCIFTTLRPLLVCVRTPFEFDKMAMSLHVETIPFMEPLQSTMEQFTVPSIIQITRGNSTAFGSVNLKCGRVYWEIEVDYIGHGDVHIGIGSQDMPLNVNVASTGLFWGYTLSTGKKTHTMSEPFGPKCKNEDIVGVLYDAEFGTLSFYHNKTYLGIAFRNIYTQKLRPVFALTLSGQRLTLLPNRTLPN</sequence>
<dbReference type="Gene3D" id="2.60.120.920">
    <property type="match status" value="1"/>
</dbReference>
<dbReference type="SMART" id="SM00449">
    <property type="entry name" value="SPRY"/>
    <property type="match status" value="1"/>
</dbReference>
<dbReference type="STRING" id="74557.A0A1V9YVK0"/>